<dbReference type="PANTHER" id="PTHR33442:SF1">
    <property type="entry name" value="TRANS-3-HYDROXY-L-PROLINE DEHYDRATASE"/>
    <property type="match status" value="1"/>
</dbReference>
<dbReference type="Proteomes" id="UP000247832">
    <property type="component" value="Unassembled WGS sequence"/>
</dbReference>
<reference evidence="2 3" key="1">
    <citation type="submission" date="2018-05" db="EMBL/GenBank/DDBJ databases">
        <title>Genetic diversity of glacier-inhabiting Cryobacterium bacteria in China and description of Cryobacterium mengkeensis sp. nov. and Arthrobacter glacialis sp. nov.</title>
        <authorList>
            <person name="Liu Q."/>
            <person name="Xin Y.-H."/>
        </authorList>
    </citation>
    <scope>NUCLEOTIDE SEQUENCE [LARGE SCALE GENOMIC DNA]</scope>
    <source>
        <strain evidence="2 3">LI2</strain>
    </source>
</reference>
<gene>
    <name evidence="2" type="ORF">CVV68_12405</name>
</gene>
<evidence type="ECO:0000313" key="3">
    <source>
        <dbReference type="Proteomes" id="UP000247832"/>
    </source>
</evidence>
<accession>A0A2V5L5U5</accession>
<protein>
    <submittedName>
        <fullName evidence="2">Proline racemase</fullName>
    </submittedName>
</protein>
<dbReference type="OrthoDB" id="181267at2"/>
<comment type="caution">
    <text evidence="2">The sequence shown here is derived from an EMBL/GenBank/DDBJ whole genome shotgun (WGS) entry which is preliminary data.</text>
</comment>
<name>A0A2V5L5U5_9MICC</name>
<keyword evidence="3" id="KW-1185">Reference proteome</keyword>
<dbReference type="SUPFAM" id="SSF54506">
    <property type="entry name" value="Diaminopimelate epimerase-like"/>
    <property type="match status" value="1"/>
</dbReference>
<dbReference type="Pfam" id="PF05544">
    <property type="entry name" value="Pro_racemase"/>
    <property type="match status" value="1"/>
</dbReference>
<comment type="similarity">
    <text evidence="1">Belongs to the proline racemase family.</text>
</comment>
<dbReference type="GO" id="GO:0016836">
    <property type="term" value="F:hydro-lyase activity"/>
    <property type="evidence" value="ECO:0007669"/>
    <property type="project" value="TreeGrafter"/>
</dbReference>
<dbReference type="PIRSF" id="PIRSF029792">
    <property type="entry name" value="Pro_racemase"/>
    <property type="match status" value="1"/>
</dbReference>
<evidence type="ECO:0000313" key="2">
    <source>
        <dbReference type="EMBL" id="PYI66891.1"/>
    </source>
</evidence>
<dbReference type="SFLD" id="SFLDS00028">
    <property type="entry name" value="Proline_Racemase"/>
    <property type="match status" value="1"/>
</dbReference>
<sequence>MKVESWEIETVDYHTAGEPFRIVPAPPFMVPGATVLERRENAMTGDADKLRQLLVNEPRGHADMYGGFIVPPNDPGAHFGVLFWHKDGFSTACGHGTIALGAWAVRSGLIRTANDGVTDVVIDVPSGRVTARVVKIGGLIEKVTFRNVPSYVVARGIEVKTADFGRLRVDVLWGGALYAALPAREAGLDVTPSNLHRLINAGRQVKAALADHPAAHHPSDTRLDGIYGTIFHEPVGPDSGLALTGALAQRNVTIFADGQVDRSPCGSGTAARMAALTDSGELAYGDVLDHFSIIDSHFTAEVVDHSEDGVVVEVSGRAFPVGEGKFTLEADDELGLGFVLR</sequence>
<dbReference type="InterPro" id="IPR008794">
    <property type="entry name" value="Pro_racemase_fam"/>
</dbReference>
<dbReference type="RefSeq" id="WP_110501322.1">
    <property type="nucleotide sequence ID" value="NZ_QJVD01000012.1"/>
</dbReference>
<evidence type="ECO:0000256" key="1">
    <source>
        <dbReference type="ARBA" id="ARBA00007529"/>
    </source>
</evidence>
<proteinExistence type="inferred from homology"/>
<organism evidence="2 3">
    <name type="scientific">Arthrobacter livingstonensis</name>
    <dbReference type="NCBI Taxonomy" id="670078"/>
    <lineage>
        <taxon>Bacteria</taxon>
        <taxon>Bacillati</taxon>
        <taxon>Actinomycetota</taxon>
        <taxon>Actinomycetes</taxon>
        <taxon>Micrococcales</taxon>
        <taxon>Micrococcaceae</taxon>
        <taxon>Arthrobacter</taxon>
    </lineage>
</organism>
<dbReference type="Gene3D" id="3.10.310.10">
    <property type="entry name" value="Diaminopimelate Epimerase, Chain A, domain 1"/>
    <property type="match status" value="2"/>
</dbReference>
<dbReference type="EMBL" id="QJVD01000012">
    <property type="protein sequence ID" value="PYI66891.1"/>
    <property type="molecule type" value="Genomic_DNA"/>
</dbReference>
<dbReference type="PANTHER" id="PTHR33442">
    <property type="entry name" value="TRANS-3-HYDROXY-L-PROLINE DEHYDRATASE"/>
    <property type="match status" value="1"/>
</dbReference>
<dbReference type="AlphaFoldDB" id="A0A2V5L5U5"/>